<feature type="domain" description="Peptidase C-terminal archaeal/bacterial" evidence="3">
    <location>
        <begin position="147"/>
        <end position="218"/>
    </location>
</feature>
<feature type="chain" id="PRO_5021940048" evidence="2">
    <location>
        <begin position="25"/>
        <end position="784"/>
    </location>
</feature>
<accession>A0A518DJ34</accession>
<dbReference type="GO" id="GO:0008233">
    <property type="term" value="F:peptidase activity"/>
    <property type="evidence" value="ECO:0007669"/>
    <property type="project" value="UniProtKB-KW"/>
</dbReference>
<name>A0A518DJ34_9BACT</name>
<keyword evidence="5" id="KW-1185">Reference proteome</keyword>
<dbReference type="Gene3D" id="2.60.120.380">
    <property type="match status" value="2"/>
</dbReference>
<dbReference type="KEGG" id="pnd:Pla175_49260"/>
<proteinExistence type="predicted"/>
<dbReference type="GO" id="GO:0006508">
    <property type="term" value="P:proteolysis"/>
    <property type="evidence" value="ECO:0007669"/>
    <property type="project" value="UniProtKB-KW"/>
</dbReference>
<keyword evidence="4" id="KW-0378">Hydrolase</keyword>
<feature type="compositionally biased region" description="Polar residues" evidence="1">
    <location>
        <begin position="771"/>
        <end position="784"/>
    </location>
</feature>
<gene>
    <name evidence="4" type="ORF">Pla175_49260</name>
</gene>
<dbReference type="AlphaFoldDB" id="A0A518DJ34"/>
<dbReference type="InterPro" id="IPR013783">
    <property type="entry name" value="Ig-like_fold"/>
</dbReference>
<dbReference type="Pfam" id="PF04151">
    <property type="entry name" value="PPC"/>
    <property type="match status" value="2"/>
</dbReference>
<evidence type="ECO:0000256" key="1">
    <source>
        <dbReference type="SAM" id="MobiDB-lite"/>
    </source>
</evidence>
<dbReference type="Gene3D" id="2.60.40.10">
    <property type="entry name" value="Immunoglobulins"/>
    <property type="match status" value="1"/>
</dbReference>
<feature type="domain" description="Peptidase C-terminal archaeal/bacterial" evidence="3">
    <location>
        <begin position="337"/>
        <end position="405"/>
    </location>
</feature>
<feature type="signal peptide" evidence="2">
    <location>
        <begin position="1"/>
        <end position="24"/>
    </location>
</feature>
<evidence type="ECO:0000259" key="3">
    <source>
        <dbReference type="Pfam" id="PF04151"/>
    </source>
</evidence>
<sequence length="784" mass="83655" precursor="true">MKQASLLKRSMASAFCLVGCCCLAADPQVQRVEPQGGQRGGSVEVTLRGPRTGLGPAELMFETPGVAVESMERKDDNTVLVRLAIDAGARLGPHPLRLRTESGLSNLVTFHVGAFPEAAEVEPNDTPDAAQQIELGAVINGVVKREDADCFKFKLAEGQRLGVEVEGLRLGRTFFDPTLTLLGPGGEEVARCDDGMATYQDPLLSCVAPAAGEYTLVLRETAYRGDDNCVYRLHVGDFARPLVALPPTGPAGKPVEVKLVGGVQGPQKAEVEAPQARAEGVGNAPLPSEAGGAPTGVAMRVCDLPTVVEIEPNNNSKTPTPAGGPSALCGVIGEPGDSDFFSFEMKKDQTYDLRVHARDVRSPLDSVLRVYDAKGKRLAGNDDDARNPDSYLRFKAPADGVYLAQIDDQLGAGGEAYVYSIEAAPPSPVAEIVIEEQRRYVATMIEVPQEGCTPAMLTVSRRDFGGELRLLLEGLPEGVEAEVFPLAADYNRVPVLFRAAKDAPLGGSYAEVRAELADGSRPIKSNFKQQTWFVRGQNNRPMWSHWSDRAAVAVTKRLPFRIRLEPPKAPLVRNGWKDLQVVAERDEGFDAAIAVRLLYNPPGLSSNRSRSIRQKETSAGVPVTANGNAPTKTWRVAVEGEANVGGRVMVATDFVELAVAAPPVVASKGPVQLAQGQTAVVGVDLSHDAPFEGVGTAKLQGLPPGCKAQPVEFKPGAERIEFTVEVAEDAKPGPHGNCFVEINLPEQGETIAYNIGWSDVRIDPAPRKKPTQNAQLSGNQGAKG</sequence>
<keyword evidence="4" id="KW-0645">Protease</keyword>
<dbReference type="InterPro" id="IPR007280">
    <property type="entry name" value="Peptidase_C_arc/bac"/>
</dbReference>
<evidence type="ECO:0000313" key="4">
    <source>
        <dbReference type="EMBL" id="QDU91497.1"/>
    </source>
</evidence>
<keyword evidence="2" id="KW-0732">Signal</keyword>
<dbReference type="EC" id="3.4.21.-" evidence="4"/>
<evidence type="ECO:0000313" key="5">
    <source>
        <dbReference type="Proteomes" id="UP000317429"/>
    </source>
</evidence>
<reference evidence="4 5" key="1">
    <citation type="submission" date="2019-02" db="EMBL/GenBank/DDBJ databases">
        <title>Deep-cultivation of Planctomycetes and their phenomic and genomic characterization uncovers novel biology.</title>
        <authorList>
            <person name="Wiegand S."/>
            <person name="Jogler M."/>
            <person name="Boedeker C."/>
            <person name="Pinto D."/>
            <person name="Vollmers J."/>
            <person name="Rivas-Marin E."/>
            <person name="Kohn T."/>
            <person name="Peeters S.H."/>
            <person name="Heuer A."/>
            <person name="Rast P."/>
            <person name="Oberbeckmann S."/>
            <person name="Bunk B."/>
            <person name="Jeske O."/>
            <person name="Meyerdierks A."/>
            <person name="Storesund J.E."/>
            <person name="Kallscheuer N."/>
            <person name="Luecker S."/>
            <person name="Lage O.M."/>
            <person name="Pohl T."/>
            <person name="Merkel B.J."/>
            <person name="Hornburger P."/>
            <person name="Mueller R.-W."/>
            <person name="Bruemmer F."/>
            <person name="Labrenz M."/>
            <person name="Spormann A.M."/>
            <person name="Op den Camp H."/>
            <person name="Overmann J."/>
            <person name="Amann R."/>
            <person name="Jetten M.S.M."/>
            <person name="Mascher T."/>
            <person name="Medema M.H."/>
            <person name="Devos D.P."/>
            <person name="Kaster A.-K."/>
            <person name="Ovreas L."/>
            <person name="Rohde M."/>
            <person name="Galperin M.Y."/>
            <person name="Jogler C."/>
        </authorList>
    </citation>
    <scope>NUCLEOTIDE SEQUENCE [LARGE SCALE GENOMIC DNA]</scope>
    <source>
        <strain evidence="4 5">Pla175</strain>
    </source>
</reference>
<dbReference type="RefSeq" id="WP_197527124.1">
    <property type="nucleotide sequence ID" value="NZ_CP036291.1"/>
</dbReference>
<feature type="region of interest" description="Disordered" evidence="1">
    <location>
        <begin position="763"/>
        <end position="784"/>
    </location>
</feature>
<feature type="region of interest" description="Disordered" evidence="1">
    <location>
        <begin position="606"/>
        <end position="627"/>
    </location>
</feature>
<dbReference type="Proteomes" id="UP000317429">
    <property type="component" value="Chromosome"/>
</dbReference>
<evidence type="ECO:0000256" key="2">
    <source>
        <dbReference type="SAM" id="SignalP"/>
    </source>
</evidence>
<dbReference type="EMBL" id="CP036291">
    <property type="protein sequence ID" value="QDU91497.1"/>
    <property type="molecule type" value="Genomic_DNA"/>
</dbReference>
<organism evidence="4 5">
    <name type="scientific">Pirellulimonas nuda</name>
    <dbReference type="NCBI Taxonomy" id="2528009"/>
    <lineage>
        <taxon>Bacteria</taxon>
        <taxon>Pseudomonadati</taxon>
        <taxon>Planctomycetota</taxon>
        <taxon>Planctomycetia</taxon>
        <taxon>Pirellulales</taxon>
        <taxon>Lacipirellulaceae</taxon>
        <taxon>Pirellulimonas</taxon>
    </lineage>
</organism>
<protein>
    <submittedName>
        <fullName evidence="4">Putative subtilase-type serine protease</fullName>
        <ecNumber evidence="4">3.4.21.-</ecNumber>
    </submittedName>
</protein>